<evidence type="ECO:0000313" key="1">
    <source>
        <dbReference type="EMBL" id="OAF64734.1"/>
    </source>
</evidence>
<organism evidence="1 2">
    <name type="scientific">Intoshia linei</name>
    <dbReference type="NCBI Taxonomy" id="1819745"/>
    <lineage>
        <taxon>Eukaryota</taxon>
        <taxon>Metazoa</taxon>
        <taxon>Spiralia</taxon>
        <taxon>Lophotrochozoa</taxon>
        <taxon>Mesozoa</taxon>
        <taxon>Orthonectida</taxon>
        <taxon>Rhopaluridae</taxon>
        <taxon>Intoshia</taxon>
    </lineage>
</organism>
<comment type="caution">
    <text evidence="1">The sequence shown here is derived from an EMBL/GenBank/DDBJ whole genome shotgun (WGS) entry which is preliminary data.</text>
</comment>
<protein>
    <submittedName>
        <fullName evidence="1">Uncharacterized protein</fullName>
    </submittedName>
</protein>
<sequence length="59" mass="6824">MNHKEYLTNDVTNIKNAFSVNDPAERALMKFKKAITISNIEDERQKIVSIINVFNNNDL</sequence>
<reference evidence="1 2" key="1">
    <citation type="submission" date="2016-04" db="EMBL/GenBank/DDBJ databases">
        <title>The genome of Intoshia linei affirms orthonectids as highly simplified spiralians.</title>
        <authorList>
            <person name="Mikhailov K.V."/>
            <person name="Slusarev G.S."/>
            <person name="Nikitin M.A."/>
            <person name="Logacheva M.D."/>
            <person name="Penin A."/>
            <person name="Aleoshin V."/>
            <person name="Panchin Y.V."/>
        </authorList>
    </citation>
    <scope>NUCLEOTIDE SEQUENCE [LARGE SCALE GENOMIC DNA]</scope>
    <source>
        <strain evidence="1">Intl2013</strain>
        <tissue evidence="1">Whole animal</tissue>
    </source>
</reference>
<dbReference type="AlphaFoldDB" id="A0A177AU32"/>
<dbReference type="Proteomes" id="UP000078046">
    <property type="component" value="Unassembled WGS sequence"/>
</dbReference>
<name>A0A177AU32_9BILA</name>
<dbReference type="EMBL" id="LWCA01001649">
    <property type="protein sequence ID" value="OAF64734.1"/>
    <property type="molecule type" value="Genomic_DNA"/>
</dbReference>
<evidence type="ECO:0000313" key="2">
    <source>
        <dbReference type="Proteomes" id="UP000078046"/>
    </source>
</evidence>
<accession>A0A177AU32</accession>
<keyword evidence="2" id="KW-1185">Reference proteome</keyword>
<gene>
    <name evidence="1" type="ORF">A3Q56_07559</name>
</gene>
<proteinExistence type="predicted"/>